<dbReference type="InterPro" id="IPR029043">
    <property type="entry name" value="GcvT/YgfZ_C"/>
</dbReference>
<gene>
    <name evidence="5" type="primary">Dmgdh</name>
    <name evidence="5" type="ORF">CEXT_506911</name>
</gene>
<dbReference type="GO" id="GO:0005739">
    <property type="term" value="C:mitochondrion"/>
    <property type="evidence" value="ECO:0007669"/>
    <property type="project" value="TreeGrafter"/>
</dbReference>
<dbReference type="EMBL" id="BPLR01019910">
    <property type="protein sequence ID" value="GIX73067.1"/>
    <property type="molecule type" value="Genomic_DNA"/>
</dbReference>
<accession>A0AAV4MLB9</accession>
<dbReference type="Gene3D" id="3.30.70.1400">
    <property type="entry name" value="Aminomethyltransferase beta-barrel domains"/>
    <property type="match status" value="1"/>
</dbReference>
<dbReference type="Gene3D" id="3.50.50.60">
    <property type="entry name" value="FAD/NAD(P)-binding domain"/>
    <property type="match status" value="1"/>
</dbReference>
<dbReference type="InterPro" id="IPR006076">
    <property type="entry name" value="FAD-dep_OxRdtase"/>
</dbReference>
<protein>
    <submittedName>
        <fullName evidence="5">Dimethylglycine dehydrogenase, mitochondrial</fullName>
    </submittedName>
</protein>
<dbReference type="Pfam" id="PF01571">
    <property type="entry name" value="GCV_T"/>
    <property type="match status" value="1"/>
</dbReference>
<comment type="similarity">
    <text evidence="1">Belongs to the GcvT family.</text>
</comment>
<evidence type="ECO:0000259" key="4">
    <source>
        <dbReference type="Pfam" id="PF08669"/>
    </source>
</evidence>
<evidence type="ECO:0000313" key="6">
    <source>
        <dbReference type="Proteomes" id="UP001054945"/>
    </source>
</evidence>
<comment type="caution">
    <text evidence="5">The sequence shown here is derived from an EMBL/GenBank/DDBJ whole genome shotgun (WGS) entry which is preliminary data.</text>
</comment>
<reference evidence="5 6" key="1">
    <citation type="submission" date="2021-06" db="EMBL/GenBank/DDBJ databases">
        <title>Caerostris extrusa draft genome.</title>
        <authorList>
            <person name="Kono N."/>
            <person name="Arakawa K."/>
        </authorList>
    </citation>
    <scope>NUCLEOTIDE SEQUENCE [LARGE SCALE GENOMIC DNA]</scope>
</reference>
<dbReference type="SUPFAM" id="SSF101790">
    <property type="entry name" value="Aminomethyltransferase beta-barrel domain"/>
    <property type="match status" value="1"/>
</dbReference>
<evidence type="ECO:0000259" key="2">
    <source>
        <dbReference type="Pfam" id="PF01266"/>
    </source>
</evidence>
<dbReference type="InterPro" id="IPR027266">
    <property type="entry name" value="TrmE/GcvT-like"/>
</dbReference>
<dbReference type="AlphaFoldDB" id="A0AAV4MLB9"/>
<dbReference type="Pfam" id="PF08669">
    <property type="entry name" value="GCV_T_C"/>
    <property type="match status" value="1"/>
</dbReference>
<dbReference type="InterPro" id="IPR028896">
    <property type="entry name" value="GcvT/YgfZ/DmdA"/>
</dbReference>
<keyword evidence="6" id="KW-1185">Reference proteome</keyword>
<dbReference type="InterPro" id="IPR006222">
    <property type="entry name" value="GCVT_N"/>
</dbReference>
<evidence type="ECO:0000313" key="5">
    <source>
        <dbReference type="EMBL" id="GIX73067.1"/>
    </source>
</evidence>
<feature type="domain" description="FAD dependent oxidoreductase" evidence="2">
    <location>
        <begin position="61"/>
        <end position="428"/>
    </location>
</feature>
<sequence length="874" mass="98047">MQTALNGLKIFKLCFKFDSKSSCCGVQSLAGSGSIRKRFRILSSEYRRQRSSTPVPEKVQAVVIGGGAVGTSITYHLARFGMKDVLLLEKSELTAGSTWHAAGLTALYHPGINMKKLHYDSINLFSQLEAETGQSLSFHRPGSIRLATTEERLLEFKYQMQRQGWQKAPQKIIRPEEIARLFPLLNMDGILGGLYNPYDGHIDPYSLTMAYASGARKYGATITLGTPVEGLKPRKDGTWDVVTPQGTIVAEKVINTSGFWAHEIGRLTNKELPLVPVEHQYMITKPLKEVKELKTEPPVMRHLEGSFYMRTERGGLLIGPYEHQTKMQVLKDWANKGVPKRYFLTCFGKELFQPNLDRLSDHLEVAMNLVPVLRDADVQTVVNGPIMYTPDLVPLLGPYYGLPNMWMAVGFGYGIIHSGGAGKYLASWIINGEPPFDLNEADPNRFGKWTSKEYIREGCRNVRYEQQLHLSERREVCRASDVSCFRGLQGDAGARCRNGIPCRMEQPAWFSKEGDMKGYKPSFHRTNWFDPVGRECRLIMDKVGILDLTPFAKIDVTGPDSSAFLDKMLANKLPKKGKTNISHLLTPSGKVYAELTVTKLNDEHFFLITGSGSEMHDLRWLNDHARSWNSNVNFQNLTDEMACLSIAGPFSRNVLSKLTEDDVGERAFPFLSAKIMKIAGIPVRALRISYTGELGWELYHPSEHTLLLYEALLSAGQEFGIGDFGTYALNTLRIEKGFRMWGAEMNMDSNPLEAGLDYFIRMDKEDFIGKSSLQQILKEGLNRRLAYLKIHSSDVDAEGNESVWCCDKVVGYTTSGAFGYTVNHGVAFAYLPPFLTVPTTKVQVEILGELVDAEVLSSPPVEIEAIRRRKTKQQ</sequence>
<dbReference type="Pfam" id="PF01266">
    <property type="entry name" value="DAO"/>
    <property type="match status" value="1"/>
</dbReference>
<name>A0AAV4MLB9_CAEEX</name>
<evidence type="ECO:0000256" key="1">
    <source>
        <dbReference type="ARBA" id="ARBA00008609"/>
    </source>
</evidence>
<dbReference type="Proteomes" id="UP001054945">
    <property type="component" value="Unassembled WGS sequence"/>
</dbReference>
<dbReference type="Gene3D" id="3.30.9.10">
    <property type="entry name" value="D-Amino Acid Oxidase, subunit A, domain 2"/>
    <property type="match status" value="1"/>
</dbReference>
<proteinExistence type="inferred from homology"/>
<organism evidence="5 6">
    <name type="scientific">Caerostris extrusa</name>
    <name type="common">Bark spider</name>
    <name type="synonym">Caerostris bankana</name>
    <dbReference type="NCBI Taxonomy" id="172846"/>
    <lineage>
        <taxon>Eukaryota</taxon>
        <taxon>Metazoa</taxon>
        <taxon>Ecdysozoa</taxon>
        <taxon>Arthropoda</taxon>
        <taxon>Chelicerata</taxon>
        <taxon>Arachnida</taxon>
        <taxon>Araneae</taxon>
        <taxon>Araneomorphae</taxon>
        <taxon>Entelegynae</taxon>
        <taxon>Araneoidea</taxon>
        <taxon>Araneidae</taxon>
        <taxon>Caerostris</taxon>
    </lineage>
</organism>
<dbReference type="PANTHER" id="PTHR43757:SF2">
    <property type="entry name" value="AMINOMETHYLTRANSFERASE, MITOCHONDRIAL"/>
    <property type="match status" value="1"/>
</dbReference>
<dbReference type="InterPro" id="IPR036188">
    <property type="entry name" value="FAD/NAD-bd_sf"/>
</dbReference>
<dbReference type="Gene3D" id="2.40.30.110">
    <property type="entry name" value="Aminomethyltransferase beta-barrel domains"/>
    <property type="match status" value="1"/>
</dbReference>
<dbReference type="PANTHER" id="PTHR43757">
    <property type="entry name" value="AMINOMETHYLTRANSFERASE"/>
    <property type="match status" value="1"/>
</dbReference>
<feature type="domain" description="GCVT N-terminal" evidence="3">
    <location>
        <begin position="503"/>
        <end position="764"/>
    </location>
</feature>
<feature type="domain" description="Aminomethyltransferase C-terminal" evidence="4">
    <location>
        <begin position="783"/>
        <end position="860"/>
    </location>
</feature>
<dbReference type="SUPFAM" id="SSF54373">
    <property type="entry name" value="FAD-linked reductases, C-terminal domain"/>
    <property type="match status" value="1"/>
</dbReference>
<evidence type="ECO:0000259" key="3">
    <source>
        <dbReference type="Pfam" id="PF01571"/>
    </source>
</evidence>
<dbReference type="SUPFAM" id="SSF103025">
    <property type="entry name" value="Folate-binding domain"/>
    <property type="match status" value="1"/>
</dbReference>
<dbReference type="Gene3D" id="3.30.1360.120">
    <property type="entry name" value="Probable tRNA modification gtpase trme, domain 1"/>
    <property type="match status" value="1"/>
</dbReference>
<dbReference type="SUPFAM" id="SSF51905">
    <property type="entry name" value="FAD/NAD(P)-binding domain"/>
    <property type="match status" value="1"/>
</dbReference>
<dbReference type="InterPro" id="IPR013977">
    <property type="entry name" value="GcvT_C"/>
</dbReference>